<dbReference type="Proteomes" id="UP000236248">
    <property type="component" value="Chromosome NCAV"/>
</dbReference>
<protein>
    <submittedName>
        <fullName evidence="2">Uncharacterized protein</fullName>
    </submittedName>
</protein>
<keyword evidence="3" id="KW-1185">Reference proteome</keyword>
<feature type="region of interest" description="Disordered" evidence="1">
    <location>
        <begin position="1"/>
        <end position="38"/>
    </location>
</feature>
<accession>A0A2K5AT55</accession>
<name>A0A2K5AT55_9ARCH</name>
<proteinExistence type="predicted"/>
<evidence type="ECO:0000313" key="3">
    <source>
        <dbReference type="Proteomes" id="UP000236248"/>
    </source>
</evidence>
<reference evidence="3" key="1">
    <citation type="submission" date="2018-01" db="EMBL/GenBank/DDBJ databases">
        <authorList>
            <person name="Kerou L M."/>
        </authorList>
    </citation>
    <scope>NUCLEOTIDE SEQUENCE [LARGE SCALE GENOMIC DNA]</scope>
    <source>
        <strain evidence="3">SCU2</strain>
    </source>
</reference>
<dbReference type="KEGG" id="ncv:NCAV_1667"/>
<evidence type="ECO:0000313" key="2">
    <source>
        <dbReference type="EMBL" id="SPC34830.1"/>
    </source>
</evidence>
<sequence length="38" mass="4406">MVGRERFELSTSAVSERHPNQLDDRPRLRGRVGQAERV</sequence>
<organism evidence="2 3">
    <name type="scientific">Candidatus Nitrosocaldus cavascurensis</name>
    <dbReference type="NCBI Taxonomy" id="2058097"/>
    <lineage>
        <taxon>Archaea</taxon>
        <taxon>Nitrososphaerota</taxon>
        <taxon>Nitrososphaeria</taxon>
        <taxon>Candidatus Nitrosocaldales</taxon>
        <taxon>Candidatus Nitrosocaldaceae</taxon>
        <taxon>Candidatus Nitrosocaldus</taxon>
    </lineage>
</organism>
<evidence type="ECO:0000256" key="1">
    <source>
        <dbReference type="SAM" id="MobiDB-lite"/>
    </source>
</evidence>
<dbReference type="EMBL" id="LT981265">
    <property type="protein sequence ID" value="SPC34830.1"/>
    <property type="molecule type" value="Genomic_DNA"/>
</dbReference>
<gene>
    <name evidence="2" type="ORF">NCAV_1667</name>
</gene>
<dbReference type="AlphaFoldDB" id="A0A2K5AT55"/>
<feature type="compositionally biased region" description="Basic and acidic residues" evidence="1">
    <location>
        <begin position="15"/>
        <end position="27"/>
    </location>
</feature>